<dbReference type="AlphaFoldDB" id="A0A0D2LTI1"/>
<sequence>MVESELAAAGPFRAYDVEVVADQFARKINALCVWGRQLLAGVGDGSLLFFEEPPPRPAEEASGGGSGGGGGGSGAPAGPAPPWQVTRLEKGFCKKPILQLEVVLEGEPAGPALICLTGAVPGQQARMGACSPLADPAARARRRPGRGAARRGAGLPTSLIAGG</sequence>
<evidence type="ECO:0000313" key="3">
    <source>
        <dbReference type="Proteomes" id="UP000054498"/>
    </source>
</evidence>
<gene>
    <name evidence="2" type="ORF">MNEG_14951</name>
</gene>
<dbReference type="GeneID" id="25732564"/>
<reference evidence="2 3" key="1">
    <citation type="journal article" date="2013" name="BMC Genomics">
        <title>Reconstruction of the lipid metabolism for the microalga Monoraphidium neglectum from its genome sequence reveals characteristics suitable for biofuel production.</title>
        <authorList>
            <person name="Bogen C."/>
            <person name="Al-Dilaimi A."/>
            <person name="Albersmeier A."/>
            <person name="Wichmann J."/>
            <person name="Grundmann M."/>
            <person name="Rupp O."/>
            <person name="Lauersen K.J."/>
            <person name="Blifernez-Klassen O."/>
            <person name="Kalinowski J."/>
            <person name="Goesmann A."/>
            <person name="Mussgnug J.H."/>
            <person name="Kruse O."/>
        </authorList>
    </citation>
    <scope>NUCLEOTIDE SEQUENCE [LARGE SCALE GENOMIC DNA]</scope>
    <source>
        <strain evidence="2 3">SAG 48.87</strain>
    </source>
</reference>
<dbReference type="Proteomes" id="UP000054498">
    <property type="component" value="Unassembled WGS sequence"/>
</dbReference>
<evidence type="ECO:0000313" key="2">
    <source>
        <dbReference type="EMBL" id="KIY93011.1"/>
    </source>
</evidence>
<feature type="compositionally biased region" description="Gly residues" evidence="1">
    <location>
        <begin position="62"/>
        <end position="75"/>
    </location>
</feature>
<accession>A0A0D2LTI1</accession>
<proteinExistence type="predicted"/>
<name>A0A0D2LTI1_9CHLO</name>
<dbReference type="RefSeq" id="XP_013892031.1">
    <property type="nucleotide sequence ID" value="XM_014036577.1"/>
</dbReference>
<keyword evidence="3" id="KW-1185">Reference proteome</keyword>
<feature type="compositionally biased region" description="Basic residues" evidence="1">
    <location>
        <begin position="139"/>
        <end position="149"/>
    </location>
</feature>
<evidence type="ECO:0000256" key="1">
    <source>
        <dbReference type="SAM" id="MobiDB-lite"/>
    </source>
</evidence>
<dbReference type="KEGG" id="mng:MNEG_14951"/>
<feature type="region of interest" description="Disordered" evidence="1">
    <location>
        <begin position="135"/>
        <end position="163"/>
    </location>
</feature>
<dbReference type="EMBL" id="KK105117">
    <property type="protein sequence ID" value="KIY93011.1"/>
    <property type="molecule type" value="Genomic_DNA"/>
</dbReference>
<protein>
    <submittedName>
        <fullName evidence="2">Uncharacterized protein</fullName>
    </submittedName>
</protein>
<feature type="region of interest" description="Disordered" evidence="1">
    <location>
        <begin position="50"/>
        <end position="84"/>
    </location>
</feature>
<organism evidence="2 3">
    <name type="scientific">Monoraphidium neglectum</name>
    <dbReference type="NCBI Taxonomy" id="145388"/>
    <lineage>
        <taxon>Eukaryota</taxon>
        <taxon>Viridiplantae</taxon>
        <taxon>Chlorophyta</taxon>
        <taxon>core chlorophytes</taxon>
        <taxon>Chlorophyceae</taxon>
        <taxon>CS clade</taxon>
        <taxon>Sphaeropleales</taxon>
        <taxon>Selenastraceae</taxon>
        <taxon>Monoraphidium</taxon>
    </lineage>
</organism>